<dbReference type="Proteomes" id="UP000051580">
    <property type="component" value="Unassembled WGS sequence"/>
</dbReference>
<feature type="transmembrane region" description="Helical" evidence="1">
    <location>
        <begin position="147"/>
        <end position="168"/>
    </location>
</feature>
<dbReference type="InterPro" id="IPR017195">
    <property type="entry name" value="ABC_thiamin-permease_prd"/>
</dbReference>
<feature type="transmembrane region" description="Helical" evidence="1">
    <location>
        <begin position="76"/>
        <end position="96"/>
    </location>
</feature>
<feature type="transmembrane region" description="Helical" evidence="1">
    <location>
        <begin position="9"/>
        <end position="37"/>
    </location>
</feature>
<keyword evidence="1" id="KW-0472">Membrane</keyword>
<gene>
    <name evidence="2" type="ORF">FD28_GL001418</name>
</gene>
<name>A0A0R1UJS6_9LACO</name>
<dbReference type="PIRSF" id="PIRSF037394">
    <property type="entry name" value="ABC_thiamine-permease_YkoE_prd"/>
    <property type="match status" value="1"/>
</dbReference>
<keyword evidence="1" id="KW-0812">Transmembrane</keyword>
<dbReference type="STRING" id="1423753.FD28_GL001418"/>
<accession>A0A0R1UJS6</accession>
<dbReference type="OrthoDB" id="8017424at2"/>
<dbReference type="PATRIC" id="fig|1423753.3.peg.1475"/>
<dbReference type="AlphaFoldDB" id="A0A0R1UJS6"/>
<dbReference type="RefSeq" id="WP_057735226.1">
    <property type="nucleotide sequence ID" value="NZ_AZFS01000064.1"/>
</dbReference>
<sequence>MKRWHIRDIILVTIIAIFMGVIFWAIGPVYTILAAALAPAGLQPLANELLLGIWVMAGPLAGFVIRIPGAATLGELLGAVVEMFLGGIWGASTLISGTLQGFGSELGFILTGYKRYGWFTLVLSALTTTIVTFIWDLFRSGYAAYHLPFLLLLFCVRFLSVFIFGGVLTKLINNLLVRAHVLKD</sequence>
<reference evidence="2 3" key="1">
    <citation type="journal article" date="2015" name="Genome Announc.">
        <title>Expanding the biotechnology potential of lactobacilli through comparative genomics of 213 strains and associated genera.</title>
        <authorList>
            <person name="Sun Z."/>
            <person name="Harris H.M."/>
            <person name="McCann A."/>
            <person name="Guo C."/>
            <person name="Argimon S."/>
            <person name="Zhang W."/>
            <person name="Yang X."/>
            <person name="Jeffery I.B."/>
            <person name="Cooney J.C."/>
            <person name="Kagawa T.F."/>
            <person name="Liu W."/>
            <person name="Song Y."/>
            <person name="Salvetti E."/>
            <person name="Wrobel A."/>
            <person name="Rasinkangas P."/>
            <person name="Parkhill J."/>
            <person name="Rea M.C."/>
            <person name="O'Sullivan O."/>
            <person name="Ritari J."/>
            <person name="Douillard F.P."/>
            <person name="Paul Ross R."/>
            <person name="Yang R."/>
            <person name="Briner A.E."/>
            <person name="Felis G.E."/>
            <person name="de Vos W.M."/>
            <person name="Barrangou R."/>
            <person name="Klaenhammer T.R."/>
            <person name="Caufield P.W."/>
            <person name="Cui Y."/>
            <person name="Zhang H."/>
            <person name="O'Toole P.W."/>
        </authorList>
    </citation>
    <scope>NUCLEOTIDE SEQUENCE [LARGE SCALE GENOMIC DNA]</scope>
    <source>
        <strain evidence="2 3">DSM 16381</strain>
    </source>
</reference>
<comment type="caution">
    <text evidence="2">The sequence shown here is derived from an EMBL/GenBank/DDBJ whole genome shotgun (WGS) entry which is preliminary data.</text>
</comment>
<evidence type="ECO:0000313" key="2">
    <source>
        <dbReference type="EMBL" id="KRL93529.1"/>
    </source>
</evidence>
<feature type="transmembrane region" description="Helical" evidence="1">
    <location>
        <begin position="49"/>
        <end position="69"/>
    </location>
</feature>
<dbReference type="Pfam" id="PF09819">
    <property type="entry name" value="ABC_cobalt"/>
    <property type="match status" value="1"/>
</dbReference>
<feature type="transmembrane region" description="Helical" evidence="1">
    <location>
        <begin position="116"/>
        <end position="135"/>
    </location>
</feature>
<evidence type="ECO:0000313" key="3">
    <source>
        <dbReference type="Proteomes" id="UP000051580"/>
    </source>
</evidence>
<evidence type="ECO:0000256" key="1">
    <source>
        <dbReference type="SAM" id="Phobius"/>
    </source>
</evidence>
<protein>
    <submittedName>
        <fullName evidence="2">ABC-type cobalt transport system, permease component</fullName>
    </submittedName>
</protein>
<organism evidence="2 3">
    <name type="scientific">Levilactobacillus hammesii DSM 16381</name>
    <dbReference type="NCBI Taxonomy" id="1423753"/>
    <lineage>
        <taxon>Bacteria</taxon>
        <taxon>Bacillati</taxon>
        <taxon>Bacillota</taxon>
        <taxon>Bacilli</taxon>
        <taxon>Lactobacillales</taxon>
        <taxon>Lactobacillaceae</taxon>
        <taxon>Levilactobacillus</taxon>
    </lineage>
</organism>
<keyword evidence="3" id="KW-1185">Reference proteome</keyword>
<proteinExistence type="predicted"/>
<dbReference type="EMBL" id="AZFS01000064">
    <property type="protein sequence ID" value="KRL93529.1"/>
    <property type="molecule type" value="Genomic_DNA"/>
</dbReference>
<keyword evidence="1" id="KW-1133">Transmembrane helix</keyword>